<dbReference type="AlphaFoldDB" id="A0A0R1F8P1"/>
<dbReference type="Proteomes" id="UP000051181">
    <property type="component" value="Unassembled WGS sequence"/>
</dbReference>
<organism evidence="2 3">
    <name type="scientific">Loigolactobacillus coryniformis subsp. coryniformis KCTC 3167 = DSM 20001</name>
    <dbReference type="NCBI Taxonomy" id="913848"/>
    <lineage>
        <taxon>Bacteria</taxon>
        <taxon>Bacillati</taxon>
        <taxon>Bacillota</taxon>
        <taxon>Bacilli</taxon>
        <taxon>Lactobacillales</taxon>
        <taxon>Lactobacillaceae</taxon>
        <taxon>Loigolactobacillus</taxon>
    </lineage>
</organism>
<evidence type="ECO:0000313" key="2">
    <source>
        <dbReference type="EMBL" id="KRK18069.1"/>
    </source>
</evidence>
<dbReference type="EMBL" id="AZCN01000020">
    <property type="protein sequence ID" value="KRK18069.1"/>
    <property type="molecule type" value="Genomic_DNA"/>
</dbReference>
<dbReference type="GeneID" id="65918307"/>
<gene>
    <name evidence="2" type="ORF">FD22_GL000809</name>
</gene>
<protein>
    <recommendedName>
        <fullName evidence="4">DUF2187 domain-containing protein</fullName>
    </recommendedName>
</protein>
<name>A0A0R1F8P1_9LACO</name>
<evidence type="ECO:0000256" key="1">
    <source>
        <dbReference type="SAM" id="MobiDB-lite"/>
    </source>
</evidence>
<evidence type="ECO:0008006" key="4">
    <source>
        <dbReference type="Google" id="ProtNLM"/>
    </source>
</evidence>
<dbReference type="RefSeq" id="WP_010010333.1">
    <property type="nucleotide sequence ID" value="NZ_AZCN01000020.1"/>
</dbReference>
<reference evidence="2 3" key="1">
    <citation type="journal article" date="2015" name="Genome Announc.">
        <title>Expanding the biotechnology potential of lactobacilli through comparative genomics of 213 strains and associated genera.</title>
        <authorList>
            <person name="Sun Z."/>
            <person name="Harris H.M."/>
            <person name="McCann A."/>
            <person name="Guo C."/>
            <person name="Argimon S."/>
            <person name="Zhang W."/>
            <person name="Yang X."/>
            <person name="Jeffery I.B."/>
            <person name="Cooney J.C."/>
            <person name="Kagawa T.F."/>
            <person name="Liu W."/>
            <person name="Song Y."/>
            <person name="Salvetti E."/>
            <person name="Wrobel A."/>
            <person name="Rasinkangas P."/>
            <person name="Parkhill J."/>
            <person name="Rea M.C."/>
            <person name="O'Sullivan O."/>
            <person name="Ritari J."/>
            <person name="Douillard F.P."/>
            <person name="Paul Ross R."/>
            <person name="Yang R."/>
            <person name="Briner A.E."/>
            <person name="Felis G.E."/>
            <person name="de Vos W.M."/>
            <person name="Barrangou R."/>
            <person name="Klaenhammer T.R."/>
            <person name="Caufield P.W."/>
            <person name="Cui Y."/>
            <person name="Zhang H."/>
            <person name="O'Toole P.W."/>
        </authorList>
    </citation>
    <scope>NUCLEOTIDE SEQUENCE [LARGE SCALE GENOMIC DNA]</scope>
    <source>
        <strain evidence="2 3">DSM 20001</strain>
    </source>
</reference>
<sequence length="87" mass="9576">MAQPNSTAPVENEQSRRFTAGDQVNVTKEQGIPDCTGVIAKKYVNSALVKLEVGGKITQKIMEEINGRYVVSYRHLKKSKPALDATK</sequence>
<comment type="caution">
    <text evidence="2">The sequence shown here is derived from an EMBL/GenBank/DDBJ whole genome shotgun (WGS) entry which is preliminary data.</text>
</comment>
<dbReference type="PATRIC" id="fig|913848.6.peg.839"/>
<feature type="region of interest" description="Disordered" evidence="1">
    <location>
        <begin position="1"/>
        <end position="22"/>
    </location>
</feature>
<evidence type="ECO:0000313" key="3">
    <source>
        <dbReference type="Proteomes" id="UP000051181"/>
    </source>
</evidence>
<accession>A0A0R1F8P1</accession>
<proteinExistence type="predicted"/>